<evidence type="ECO:0000256" key="1">
    <source>
        <dbReference type="SAM" id="SignalP"/>
    </source>
</evidence>
<dbReference type="Proteomes" id="UP001152467">
    <property type="component" value="Unassembled WGS sequence"/>
</dbReference>
<feature type="chain" id="PRO_5040778335" evidence="1">
    <location>
        <begin position="21"/>
        <end position="263"/>
    </location>
</feature>
<evidence type="ECO:0000313" key="3">
    <source>
        <dbReference type="EMBL" id="CAH9062960.1"/>
    </source>
</evidence>
<feature type="signal peptide" evidence="1">
    <location>
        <begin position="1"/>
        <end position="20"/>
    </location>
</feature>
<evidence type="ECO:0000313" key="4">
    <source>
        <dbReference type="Proteomes" id="UP001152467"/>
    </source>
</evidence>
<name>A0A9W4VY51_9GAMM</name>
<dbReference type="EMBL" id="CAMAPD010000013">
    <property type="protein sequence ID" value="CAH9062960.1"/>
    <property type="molecule type" value="Genomic_DNA"/>
</dbReference>
<dbReference type="Gene3D" id="2.60.40.3880">
    <property type="match status" value="1"/>
</dbReference>
<dbReference type="AlphaFoldDB" id="A0A9W4VY51"/>
<keyword evidence="4" id="KW-1185">Reference proteome</keyword>
<dbReference type="EMBL" id="CAMAPC010000004">
    <property type="protein sequence ID" value="CAH9055467.1"/>
    <property type="molecule type" value="Genomic_DNA"/>
</dbReference>
<evidence type="ECO:0000313" key="5">
    <source>
        <dbReference type="Proteomes" id="UP001152485"/>
    </source>
</evidence>
<protein>
    <submittedName>
        <fullName evidence="2">Uncharacterized protein</fullName>
    </submittedName>
</protein>
<gene>
    <name evidence="2" type="ORF">PSECIP111854_01586</name>
    <name evidence="3" type="ORF">PSECIP111951_02808</name>
</gene>
<accession>A0A9W4VY51</accession>
<sequence>MIKKFSAIIFLMLITFPSYANIVGSAIDIHRAYPSVDVDYDVAPVTTVVAQGVSDKVVSQYANIDIEQNKITIEFFAGSAFEGVSGSTFDGYVFRGFNGKLSDANLISSDLARSQVMFDADSIYVDLGGSFAANFKVVIGFTAEVVQPQGALTIRFTPEDSILNPSVSAQGGQLFFTKFIKNLATEPALVESFVYVTFPNGEVRNIDIPKTHKLLAGQSLTMQNWALDVKPWFPAGEYRAVFTAIDTLNGAEFYNTVKYFTKQ</sequence>
<keyword evidence="1" id="KW-0732">Signal</keyword>
<evidence type="ECO:0000313" key="2">
    <source>
        <dbReference type="EMBL" id="CAH9055467.1"/>
    </source>
</evidence>
<proteinExistence type="predicted"/>
<dbReference type="Proteomes" id="UP001152485">
    <property type="component" value="Unassembled WGS sequence"/>
</dbReference>
<comment type="caution">
    <text evidence="2">The sequence shown here is derived from an EMBL/GenBank/DDBJ whole genome shotgun (WGS) entry which is preliminary data.</text>
</comment>
<reference evidence="2 5" key="1">
    <citation type="submission" date="2022-07" db="EMBL/GenBank/DDBJ databases">
        <authorList>
            <person name="Criscuolo A."/>
        </authorList>
    </citation>
    <scope>NUCLEOTIDE SEQUENCE</scope>
    <source>
        <strain evidence="5">CIP 111951</strain>
        <strain evidence="2">CIP111854</strain>
        <strain evidence="3">CIP111951</strain>
    </source>
</reference>
<organism evidence="2 4">
    <name type="scientific">Pseudoalteromonas holothuriae</name>
    <dbReference type="NCBI Taxonomy" id="2963714"/>
    <lineage>
        <taxon>Bacteria</taxon>
        <taxon>Pseudomonadati</taxon>
        <taxon>Pseudomonadota</taxon>
        <taxon>Gammaproteobacteria</taxon>
        <taxon>Alteromonadales</taxon>
        <taxon>Pseudoalteromonadaceae</taxon>
        <taxon>Pseudoalteromonas</taxon>
    </lineage>
</organism>
<dbReference type="RefSeq" id="WP_261594114.1">
    <property type="nucleotide sequence ID" value="NZ_CAMAPC010000004.1"/>
</dbReference>